<accession>Q1QPH0</accession>
<gene>
    <name evidence="3" type="ordered locus">Nham_1029</name>
</gene>
<evidence type="ECO:0000259" key="2">
    <source>
        <dbReference type="PROSITE" id="PS51708"/>
    </source>
</evidence>
<dbReference type="Gene3D" id="1.40.20.10">
    <property type="entry name" value="CHAD domain"/>
    <property type="match status" value="1"/>
</dbReference>
<dbReference type="CDD" id="cd07756">
    <property type="entry name" value="CYTH-like_Pase_CHAD"/>
    <property type="match status" value="1"/>
</dbReference>
<dbReference type="Pfam" id="PF01928">
    <property type="entry name" value="CYTH"/>
    <property type="match status" value="1"/>
</dbReference>
<dbReference type="InterPro" id="IPR038186">
    <property type="entry name" value="CHAD_dom_sf"/>
</dbReference>
<dbReference type="PANTHER" id="PTHR39339:SF1">
    <property type="entry name" value="CHAD DOMAIN-CONTAINING PROTEIN"/>
    <property type="match status" value="1"/>
</dbReference>
<dbReference type="STRING" id="323097.Nham_1029"/>
<dbReference type="SUPFAM" id="SSF55154">
    <property type="entry name" value="CYTH-like phosphatases"/>
    <property type="match status" value="1"/>
</dbReference>
<dbReference type="InterPro" id="IPR007899">
    <property type="entry name" value="CHAD_dom"/>
</dbReference>
<dbReference type="AlphaFoldDB" id="Q1QPH0"/>
<evidence type="ECO:0000313" key="4">
    <source>
        <dbReference type="Proteomes" id="UP000001953"/>
    </source>
</evidence>
<dbReference type="Gene3D" id="2.40.320.10">
    <property type="entry name" value="Hypothetical Protein Pfu-838710-001"/>
    <property type="match status" value="1"/>
</dbReference>
<feature type="domain" description="CYTH" evidence="1">
    <location>
        <begin position="1"/>
        <end position="198"/>
    </location>
</feature>
<evidence type="ECO:0000313" key="3">
    <source>
        <dbReference type="EMBL" id="ABE61877.1"/>
    </source>
</evidence>
<dbReference type="Pfam" id="PF05235">
    <property type="entry name" value="CHAD"/>
    <property type="match status" value="1"/>
</dbReference>
<name>Q1QPH0_NITHX</name>
<dbReference type="SMART" id="SM00880">
    <property type="entry name" value="CHAD"/>
    <property type="match status" value="1"/>
</dbReference>
<dbReference type="SMART" id="SM01118">
    <property type="entry name" value="CYTH"/>
    <property type="match status" value="1"/>
</dbReference>
<dbReference type="KEGG" id="nha:Nham_1029"/>
<organism evidence="3 4">
    <name type="scientific">Nitrobacter hamburgensis (strain DSM 10229 / NCIMB 13809 / X14)</name>
    <dbReference type="NCBI Taxonomy" id="323097"/>
    <lineage>
        <taxon>Bacteria</taxon>
        <taxon>Pseudomonadati</taxon>
        <taxon>Pseudomonadota</taxon>
        <taxon>Alphaproteobacteria</taxon>
        <taxon>Hyphomicrobiales</taxon>
        <taxon>Nitrobacteraceae</taxon>
        <taxon>Nitrobacter</taxon>
    </lineage>
</organism>
<dbReference type="Proteomes" id="UP000001953">
    <property type="component" value="Chromosome"/>
</dbReference>
<dbReference type="eggNOG" id="COG3025">
    <property type="taxonomic scope" value="Bacteria"/>
</dbReference>
<dbReference type="InterPro" id="IPR033469">
    <property type="entry name" value="CYTH-like_dom_sf"/>
</dbReference>
<evidence type="ECO:0000259" key="1">
    <source>
        <dbReference type="PROSITE" id="PS51707"/>
    </source>
</evidence>
<dbReference type="PROSITE" id="PS51707">
    <property type="entry name" value="CYTH"/>
    <property type="match status" value="1"/>
</dbReference>
<dbReference type="InterPro" id="IPR023577">
    <property type="entry name" value="CYTH_domain"/>
</dbReference>
<keyword evidence="4" id="KW-1185">Reference proteome</keyword>
<feature type="domain" description="CHAD" evidence="2">
    <location>
        <begin position="213"/>
        <end position="493"/>
    </location>
</feature>
<sequence>MELRLLASRGAFEKVRELPVVIQHTRNRATLRRLESVYYDTAKQLLFRHGISLRVRRNGRHFVQTLKLPPADGRPLGRRQRDVPVDSIVPDLARLPADEIGHPIMAQIKNTLVPVFTTKVRRYVQRLDFPDASADIVFDEGTIEAGTQQEAVFEIKLKLKSGNAGVLLDLGGQLLGAAPLQFSVCNTAERGYMLAFDLERSATKARLPDIAADEVVDNVIARLMGSCWHHLVKNSEVAQEETDPEGVHQMRVALRRLRTVCTMFQHYIPSPVFQAVSTEAKWVMQQLGRTRDWDVFAETATRLATTIPEIDLSGLREVVERQRQSNYGAVQAALADPRCSRFLLTLGHMIERRGWRNEIDSEALVVLSRPMLGLADKILARLHRKALKRGVHFNRLDSAMQHRLRIDVKKLRYAAEFLLPLYAAHLPVKRYVKRLAGLQAALGGACDIASSRTLIDVIRRNDQPALALAAGVVTGWQARDQLVAAKALRKRWRRFKTAETFWNR</sequence>
<dbReference type="eggNOG" id="COG5607">
    <property type="taxonomic scope" value="Bacteria"/>
</dbReference>
<reference evidence="3 4" key="1">
    <citation type="submission" date="2006-03" db="EMBL/GenBank/DDBJ databases">
        <title>Complete sequence of chromosome of Nitrobacter hamburgensis X14.</title>
        <authorList>
            <consortium name="US DOE Joint Genome Institute"/>
            <person name="Copeland A."/>
            <person name="Lucas S."/>
            <person name="Lapidus A."/>
            <person name="Barry K."/>
            <person name="Detter J.C."/>
            <person name="Glavina del Rio T."/>
            <person name="Hammon N."/>
            <person name="Israni S."/>
            <person name="Dalin E."/>
            <person name="Tice H."/>
            <person name="Pitluck S."/>
            <person name="Chain P."/>
            <person name="Malfatti S."/>
            <person name="Shin M."/>
            <person name="Vergez L."/>
            <person name="Schmutz J."/>
            <person name="Larimer F."/>
            <person name="Land M."/>
            <person name="Hauser L."/>
            <person name="Kyrpides N."/>
            <person name="Ivanova N."/>
            <person name="Ward B."/>
            <person name="Arp D."/>
            <person name="Klotz M."/>
            <person name="Stein L."/>
            <person name="O'Mullan G."/>
            <person name="Starkenburg S."/>
            <person name="Sayavedra L."/>
            <person name="Poret-Peterson A.T."/>
            <person name="Gentry M.E."/>
            <person name="Bruce D."/>
            <person name="Richardson P."/>
        </authorList>
    </citation>
    <scope>NUCLEOTIDE SEQUENCE [LARGE SCALE GENOMIC DNA]</scope>
    <source>
        <strain evidence="4">DSM 10229 / NCIMB 13809 / X14</strain>
    </source>
</reference>
<dbReference type="HOGENOM" id="CLU_040400_3_0_5"/>
<protein>
    <submittedName>
        <fullName evidence="3">CHAD protein</fullName>
    </submittedName>
</protein>
<dbReference type="EMBL" id="CP000319">
    <property type="protein sequence ID" value="ABE61877.1"/>
    <property type="molecule type" value="Genomic_DNA"/>
</dbReference>
<dbReference type="PROSITE" id="PS51708">
    <property type="entry name" value="CHAD"/>
    <property type="match status" value="1"/>
</dbReference>
<dbReference type="PANTHER" id="PTHR39339">
    <property type="entry name" value="SLR1444 PROTEIN"/>
    <property type="match status" value="1"/>
</dbReference>
<dbReference type="RefSeq" id="WP_011509573.1">
    <property type="nucleotide sequence ID" value="NC_007964.1"/>
</dbReference>
<proteinExistence type="predicted"/>